<dbReference type="RefSeq" id="WP_100743881.1">
    <property type="nucleotide sequence ID" value="NZ_NPDW01000002.1"/>
</dbReference>
<dbReference type="OrthoDB" id="336168at2"/>
<protein>
    <submittedName>
        <fullName evidence="1">DUF1577 domain-containing protein</fullName>
    </submittedName>
</protein>
<keyword evidence="2" id="KW-1185">Reference proteome</keyword>
<accession>A0A2N0AJJ5</accession>
<gene>
    <name evidence="1" type="ORF">CH364_10635</name>
</gene>
<proteinExistence type="predicted"/>
<dbReference type="Pfam" id="PF07614">
    <property type="entry name" value="DUF1577"/>
    <property type="match status" value="1"/>
</dbReference>
<reference evidence="1 2" key="1">
    <citation type="submission" date="2017-07" db="EMBL/GenBank/DDBJ databases">
        <title>Leptospira spp. isolated from tropical soils.</title>
        <authorList>
            <person name="Thibeaux R."/>
            <person name="Iraola G."/>
            <person name="Ferres I."/>
            <person name="Bierque E."/>
            <person name="Girault D."/>
            <person name="Soupe-Gilbert M.-E."/>
            <person name="Picardeau M."/>
            <person name="Goarant C."/>
        </authorList>
    </citation>
    <scope>NUCLEOTIDE SEQUENCE [LARGE SCALE GENOMIC DNA]</scope>
    <source>
        <strain evidence="1 2">FH2-B-A1</strain>
    </source>
</reference>
<name>A0A2N0AJJ5_9LEPT</name>
<dbReference type="AlphaFoldDB" id="A0A2N0AJJ5"/>
<evidence type="ECO:0000313" key="1">
    <source>
        <dbReference type="EMBL" id="PJZ84472.1"/>
    </source>
</evidence>
<evidence type="ECO:0000313" key="2">
    <source>
        <dbReference type="Proteomes" id="UP000232145"/>
    </source>
</evidence>
<dbReference type="InterPro" id="IPR011471">
    <property type="entry name" value="DUF1577"/>
</dbReference>
<dbReference type="Proteomes" id="UP000232145">
    <property type="component" value="Unassembled WGS sequence"/>
</dbReference>
<organism evidence="1 2">
    <name type="scientific">Leptospira harrisiae</name>
    <dbReference type="NCBI Taxonomy" id="2023189"/>
    <lineage>
        <taxon>Bacteria</taxon>
        <taxon>Pseudomonadati</taxon>
        <taxon>Spirochaetota</taxon>
        <taxon>Spirochaetia</taxon>
        <taxon>Leptospirales</taxon>
        <taxon>Leptospiraceae</taxon>
        <taxon>Leptospira</taxon>
    </lineage>
</organism>
<comment type="caution">
    <text evidence="1">The sequence shown here is derived from an EMBL/GenBank/DDBJ whole genome shotgun (WGS) entry which is preliminary data.</text>
</comment>
<dbReference type="EMBL" id="NPDX01000002">
    <property type="protein sequence ID" value="PJZ84472.1"/>
    <property type="molecule type" value="Genomic_DNA"/>
</dbReference>
<sequence>MINRVKIHFDQDREYLPLEAVQTLPEFFKQMMGGNGLFLKGYDTPIRVRFKGERPDGAHIWELETIPELIETIFTVQATPSFHVEVDYELINQKDNLLLGKIIDRRQTFATRQDPRNEKVRGNVVASNFLVAKTNIDFSKLTGVSSQVILSDIQRTVLKNYPQSKVVFLSVSIHSDEIDLMKEHKKPIFILDTETFESYPSPDVFDPKKTFEDEFLLDDKVQEYKKKKIGSFIYYPLFIQMKDMHFFAYLSLETERPGIPGEVLDLFKEVERTFQERIMDSNTHILDIRQNVLNVSRGGVALEVNDMEIIKALKVKPTFTLDINFKLQAPIRMAIELRHLEEVNDFYRLGGRITGVSGDKKAKEIYHSLIDFFG</sequence>